<comment type="caution">
    <text evidence="1">The sequence shown here is derived from an EMBL/GenBank/DDBJ whole genome shotgun (WGS) entry which is preliminary data.</text>
</comment>
<dbReference type="EMBL" id="JAHZIK010000497">
    <property type="protein sequence ID" value="MBW7456093.1"/>
    <property type="molecule type" value="Genomic_DNA"/>
</dbReference>
<dbReference type="Proteomes" id="UP001519887">
    <property type="component" value="Unassembled WGS sequence"/>
</dbReference>
<gene>
    <name evidence="1" type="ORF">K0U00_18860</name>
</gene>
<reference evidence="1 2" key="1">
    <citation type="submission" date="2021-07" db="EMBL/GenBank/DDBJ databases">
        <title>Paenibacillus radiodurans sp. nov., isolated from the southeastern edge of Tengger Desert.</title>
        <authorList>
            <person name="Zhang G."/>
        </authorList>
    </citation>
    <scope>NUCLEOTIDE SEQUENCE [LARGE SCALE GENOMIC DNA]</scope>
    <source>
        <strain evidence="1 2">CCM 7311</strain>
    </source>
</reference>
<sequence>MFTYNKLIRDKIPEIIETKGKKAEVRVLDDVEYKQMLDVKLQEELDEYRAAINDEDQVEELVDLVELVYGILESKCVSIEEFEKLRLTKKDKRGGFKEKLFLIGVNENEKENIFKQYNSQEEKIAREIDRYIESQFNGIKIKSPVTDCIGYKILDTKKFASLTTQDKHSLILHIGKKNEKKGTELQREIDKVLGKSFPRTKSDDTRYTHQAFIKLEWVDDLDQIKSFIDKVYESRKQREANE</sequence>
<proteinExistence type="predicted"/>
<dbReference type="RefSeq" id="WP_210039316.1">
    <property type="nucleotide sequence ID" value="NZ_JBHLVU010000005.1"/>
</dbReference>
<protein>
    <submittedName>
        <fullName evidence="1">Nucleoside triphosphate pyrophosphohydrolase</fullName>
    </submittedName>
</protein>
<dbReference type="CDD" id="cd11532">
    <property type="entry name" value="NTP-PPase_COG4997"/>
    <property type="match status" value="1"/>
</dbReference>
<organism evidence="1 2">
    <name type="scientific">Paenibacillus sepulcri</name>
    <dbReference type="NCBI Taxonomy" id="359917"/>
    <lineage>
        <taxon>Bacteria</taxon>
        <taxon>Bacillati</taxon>
        <taxon>Bacillota</taxon>
        <taxon>Bacilli</taxon>
        <taxon>Bacillales</taxon>
        <taxon>Paenibacillaceae</taxon>
        <taxon>Paenibacillus</taxon>
    </lineage>
</organism>
<evidence type="ECO:0000313" key="1">
    <source>
        <dbReference type="EMBL" id="MBW7456093.1"/>
    </source>
</evidence>
<keyword evidence="2" id="KW-1185">Reference proteome</keyword>
<dbReference type="InterPro" id="IPR038735">
    <property type="entry name" value="MSMEG_1276-like_NTP-PPase_dom"/>
</dbReference>
<name>A0ABS7C598_9BACL</name>
<accession>A0ABS7C598</accession>
<evidence type="ECO:0000313" key="2">
    <source>
        <dbReference type="Proteomes" id="UP001519887"/>
    </source>
</evidence>